<dbReference type="CDD" id="cd10145">
    <property type="entry name" value="TFIIA_gamma_N"/>
    <property type="match status" value="1"/>
</dbReference>
<dbReference type="EMBL" id="MTSL01000213">
    <property type="protein sequence ID" value="PJF16649.1"/>
    <property type="molecule type" value="Genomic_DNA"/>
</dbReference>
<feature type="domain" description="Transcription initiation factor IIA gamma subunit C-terminal" evidence="17">
    <location>
        <begin position="283"/>
        <end position="321"/>
    </location>
</feature>
<dbReference type="GO" id="GO:0000287">
    <property type="term" value="F:magnesium ion binding"/>
    <property type="evidence" value="ECO:0007669"/>
    <property type="project" value="InterPro"/>
</dbReference>
<dbReference type="InterPro" id="IPR023332">
    <property type="entry name" value="Proteasome_alpha-type"/>
</dbReference>
<evidence type="ECO:0000256" key="10">
    <source>
        <dbReference type="ARBA" id="ARBA00023098"/>
    </source>
</evidence>
<dbReference type="AlphaFoldDB" id="A0A2H9TG36"/>
<dbReference type="Pfam" id="PF02268">
    <property type="entry name" value="TFIIA_gamma_N"/>
    <property type="match status" value="1"/>
</dbReference>
<feature type="domain" description="Transcription initiation factor IIA gamma subunit N-terminal" evidence="16">
    <location>
        <begin position="242"/>
        <end position="279"/>
    </location>
</feature>
<evidence type="ECO:0000256" key="6">
    <source>
        <dbReference type="ARBA" id="ARBA00022723"/>
    </source>
</evidence>
<evidence type="ECO:0000259" key="16">
    <source>
        <dbReference type="Pfam" id="PF02268"/>
    </source>
</evidence>
<gene>
    <name evidence="19" type="ORF">PSACC_03600</name>
</gene>
<dbReference type="Gene3D" id="3.90.470.20">
    <property type="entry name" value="4'-phosphopantetheinyl transferase domain"/>
    <property type="match status" value="1"/>
</dbReference>
<comment type="caution">
    <text evidence="19">The sequence shown here is derived from an EMBL/GenBank/DDBJ whole genome shotgun (WGS) entry which is preliminary data.</text>
</comment>
<dbReference type="SUPFAM" id="SSF56235">
    <property type="entry name" value="N-terminal nucleophile aminohydrolases (Ntn hydrolases)"/>
    <property type="match status" value="1"/>
</dbReference>
<dbReference type="Pfam" id="PF01648">
    <property type="entry name" value="ACPS"/>
    <property type="match status" value="1"/>
</dbReference>
<dbReference type="InterPro" id="IPR009083">
    <property type="entry name" value="TFIIA_a-hlx"/>
</dbReference>
<dbReference type="OrthoDB" id="431557at2759"/>
<evidence type="ECO:0000259" key="18">
    <source>
        <dbReference type="Pfam" id="PF10584"/>
    </source>
</evidence>
<sequence length="724" mass="80678">MLSTLARITRRTFSSVDDNEVRKFRRLSSKWAETDDEFRLLRAMNPLRINFLQSSHGRSLENAKILDVGTGGADVVGIDACHENIVAASNACSEVIKRESLKLKFITGSIETTSRDDRYDMIVASEVLEHVANAEEFLKNCGARLNFGGTIFLSTISSTLLSRLLVVYAAERIFKMVPPGTHDPEKFVSVDKLEKIVKSMGPEYRLCDVQGIAYIPVLGQWRAIPSTAVNYFAAIKKIRSAPGQALTDALDELIQNQQITPQLAMRVLFQFDRVMTESLNSMGHLSNYRYLDDVWTFIVKNAEVRFDDDTQMSKHLKIVAYSDFIRVNMFQNRAEYDRGVNTFSPEGRLFQLGSTAIGIQAKDGIVLAVEKRLTSPLIVPSSVEKIFEVDSHIGCAVSGLTADARMLVEHARHHRFVFNEPMRTESLTQSVCDLALRFGENGTGDSAIMSRPFGVALLIAGIDENGPQLYFTDPSGTSMQYSAKAIGSASEVAQTQLQDDYRRDMSLAEAELLAAKILKQVMEDKMDATNAQVATISTDKGFHVYSEEELGALLARLSGIIAACHAVDPGSIPGTCIFWMIVGVGNDIVHVPRIAKAISKWGTTRFMRRIFTEEEIKECNKSHSQVSYISGRFYCCLWVLCCRFAAKEAIFKAMHPMHRLKWRDFSILKSTQGTAGPFLRIYWKCPSVHETLHNAIDICLSISHDGDYASAMAVASRKSNFVSK</sequence>
<dbReference type="Gene3D" id="2.30.18.10">
    <property type="entry name" value="Transcription factor IIA (TFIIA), beta-barrel domain"/>
    <property type="match status" value="1"/>
</dbReference>
<keyword evidence="12" id="KW-0804">Transcription</keyword>
<dbReference type="InterPro" id="IPR037143">
    <property type="entry name" value="4-PPantetheinyl_Trfase_dom_sf"/>
</dbReference>
<dbReference type="InterPro" id="IPR029063">
    <property type="entry name" value="SAM-dependent_MTases_sf"/>
</dbReference>
<keyword evidence="13" id="KW-0539">Nucleus</keyword>
<dbReference type="GO" id="GO:0006367">
    <property type="term" value="P:transcription initiation at RNA polymerase II promoter"/>
    <property type="evidence" value="ECO:0007669"/>
    <property type="project" value="InterPro"/>
</dbReference>
<keyword evidence="9 14" id="KW-0647">Proteasome</keyword>
<keyword evidence="10" id="KW-0443">Lipid metabolism</keyword>
<dbReference type="Proteomes" id="UP000240830">
    <property type="component" value="Unassembled WGS sequence"/>
</dbReference>
<dbReference type="PANTHER" id="PTHR11599">
    <property type="entry name" value="PROTEASOME SUBUNIT ALPHA/BETA"/>
    <property type="match status" value="1"/>
</dbReference>
<evidence type="ECO:0000259" key="17">
    <source>
        <dbReference type="Pfam" id="PF02751"/>
    </source>
</evidence>
<dbReference type="Pfam" id="PF00227">
    <property type="entry name" value="Proteasome"/>
    <property type="match status" value="1"/>
</dbReference>
<comment type="similarity">
    <text evidence="14">Belongs to the peptidase T1A family.</text>
</comment>
<dbReference type="SUPFAM" id="SSF53335">
    <property type="entry name" value="S-adenosyl-L-methionine-dependent methyltransferases"/>
    <property type="match status" value="1"/>
</dbReference>
<dbReference type="CDD" id="cd10014">
    <property type="entry name" value="TFIIA_gamma_C"/>
    <property type="match status" value="1"/>
</dbReference>
<evidence type="ECO:0000256" key="3">
    <source>
        <dbReference type="ARBA" id="ARBA00022490"/>
    </source>
</evidence>
<dbReference type="GO" id="GO:0008897">
    <property type="term" value="F:holo-[acyl-carrier-protein] synthase activity"/>
    <property type="evidence" value="ECO:0007669"/>
    <property type="project" value="InterPro"/>
</dbReference>
<dbReference type="GO" id="GO:0006633">
    <property type="term" value="P:fatty acid biosynthetic process"/>
    <property type="evidence" value="ECO:0007669"/>
    <property type="project" value="UniProtKB-KW"/>
</dbReference>
<dbReference type="InterPro" id="IPR008278">
    <property type="entry name" value="4-PPantetheinyl_Trfase_dom"/>
</dbReference>
<dbReference type="GO" id="GO:0010420">
    <property type="term" value="F:polyprenyldihydroxybenzoate methyltransferase activity"/>
    <property type="evidence" value="ECO:0007669"/>
    <property type="project" value="InterPro"/>
</dbReference>
<dbReference type="CDD" id="cd02440">
    <property type="entry name" value="AdoMet_MTases"/>
    <property type="match status" value="1"/>
</dbReference>
<dbReference type="SUPFAM" id="SSF47396">
    <property type="entry name" value="Transcription factor IIA (TFIIA), alpha-helical domain"/>
    <property type="match status" value="1"/>
</dbReference>
<keyword evidence="20" id="KW-1185">Reference proteome</keyword>
<dbReference type="Pfam" id="PF10584">
    <property type="entry name" value="Proteasome_A_N"/>
    <property type="match status" value="1"/>
</dbReference>
<keyword evidence="5" id="KW-0808">Transferase</keyword>
<dbReference type="InterPro" id="IPR029055">
    <property type="entry name" value="Ntn_hydrolases_N"/>
</dbReference>
<dbReference type="InterPro" id="IPR010233">
    <property type="entry name" value="UbiG_MeTrfase"/>
</dbReference>
<evidence type="ECO:0000259" key="15">
    <source>
        <dbReference type="Pfam" id="PF01648"/>
    </source>
</evidence>
<evidence type="ECO:0000256" key="7">
    <source>
        <dbReference type="ARBA" id="ARBA00022832"/>
    </source>
</evidence>
<keyword evidence="4" id="KW-0444">Lipid biosynthesis</keyword>
<evidence type="ECO:0000256" key="12">
    <source>
        <dbReference type="ARBA" id="ARBA00023163"/>
    </source>
</evidence>
<dbReference type="InterPro" id="IPR015872">
    <property type="entry name" value="TFIIA_gsu_N"/>
</dbReference>
<dbReference type="Pfam" id="PF02751">
    <property type="entry name" value="TFIIA_gamma_C"/>
    <property type="match status" value="1"/>
</dbReference>
<dbReference type="GO" id="GO:0005672">
    <property type="term" value="C:transcription factor TFIIA complex"/>
    <property type="evidence" value="ECO:0007669"/>
    <property type="project" value="InterPro"/>
</dbReference>
<keyword evidence="8" id="KW-0460">Magnesium</keyword>
<dbReference type="Gene3D" id="3.60.20.10">
    <property type="entry name" value="Glutamine Phosphoribosylpyrophosphate, subunit 1, domain 1"/>
    <property type="match status" value="1"/>
</dbReference>
<dbReference type="InterPro" id="IPR050115">
    <property type="entry name" value="Proteasome_alpha"/>
</dbReference>
<evidence type="ECO:0000256" key="8">
    <source>
        <dbReference type="ARBA" id="ARBA00022842"/>
    </source>
</evidence>
<dbReference type="HAMAP" id="MF_00101">
    <property type="entry name" value="AcpS"/>
    <property type="match status" value="1"/>
</dbReference>
<dbReference type="PROSITE" id="PS51475">
    <property type="entry name" value="PROTEASOME_ALPHA_2"/>
    <property type="match status" value="1"/>
</dbReference>
<evidence type="ECO:0000256" key="13">
    <source>
        <dbReference type="ARBA" id="ARBA00023242"/>
    </source>
</evidence>
<name>A0A2H9TG36_9FUNG</name>
<dbReference type="InterPro" id="IPR009088">
    <property type="entry name" value="TFIIA_b-brl"/>
</dbReference>
<keyword evidence="3" id="KW-0963">Cytoplasm</keyword>
<evidence type="ECO:0000256" key="2">
    <source>
        <dbReference type="ARBA" id="ARBA00004496"/>
    </source>
</evidence>
<evidence type="ECO:0000313" key="19">
    <source>
        <dbReference type="EMBL" id="PJF16649.1"/>
    </source>
</evidence>
<evidence type="ECO:0000256" key="4">
    <source>
        <dbReference type="ARBA" id="ARBA00022516"/>
    </source>
</evidence>
<accession>A0A2H9TG36</accession>
<feature type="domain" description="Proteasome alpha-type subunits" evidence="18">
    <location>
        <begin position="336"/>
        <end position="351"/>
    </location>
</feature>
<dbReference type="GO" id="GO:0019773">
    <property type="term" value="C:proteasome core complex, alpha-subunit complex"/>
    <property type="evidence" value="ECO:0007669"/>
    <property type="project" value="UniProtKB-UniRule"/>
</dbReference>
<dbReference type="NCBIfam" id="TIGR00556">
    <property type="entry name" value="pantethn_trn"/>
    <property type="match status" value="1"/>
</dbReference>
<evidence type="ECO:0000256" key="5">
    <source>
        <dbReference type="ARBA" id="ARBA00022679"/>
    </source>
</evidence>
<dbReference type="InterPro" id="IPR000426">
    <property type="entry name" value="Proteasome_asu_N"/>
</dbReference>
<keyword evidence="6" id="KW-0479">Metal-binding</keyword>
<comment type="subcellular location">
    <subcellularLocation>
        <location evidence="2">Cytoplasm</location>
    </subcellularLocation>
    <subcellularLocation>
        <location evidence="1">Nucleus</location>
    </subcellularLocation>
</comment>
<proteinExistence type="inferred from homology"/>
<dbReference type="Gene3D" id="1.10.287.190">
    <property type="entry name" value="Transcription factor IIA gamma subunit, alpha-helical domain"/>
    <property type="match status" value="1"/>
</dbReference>
<dbReference type="InterPro" id="IPR002582">
    <property type="entry name" value="ACPS"/>
</dbReference>
<evidence type="ECO:0000256" key="9">
    <source>
        <dbReference type="ARBA" id="ARBA00022942"/>
    </source>
</evidence>
<evidence type="ECO:0000256" key="1">
    <source>
        <dbReference type="ARBA" id="ARBA00004123"/>
    </source>
</evidence>
<evidence type="ECO:0000313" key="20">
    <source>
        <dbReference type="Proteomes" id="UP000240830"/>
    </source>
</evidence>
<reference evidence="19 20" key="1">
    <citation type="submission" date="2016-10" db="EMBL/GenBank/DDBJ databases">
        <title>The genome of Paramicrosporidium saccamoebae is the missing link in understanding Cryptomycota and Microsporidia evolution.</title>
        <authorList>
            <person name="Quandt C.A."/>
            <person name="Beaudet D."/>
            <person name="Corsaro D."/>
            <person name="Michel R."/>
            <person name="Corradi N."/>
            <person name="James T."/>
        </authorList>
    </citation>
    <scope>NUCLEOTIDE SEQUENCE [LARGE SCALE GENOMIC DNA]</scope>
    <source>
        <strain evidence="19 20">KSL3</strain>
    </source>
</reference>
<dbReference type="SUPFAM" id="SSF50784">
    <property type="entry name" value="Transcription factor IIA (TFIIA), beta-barrel domain"/>
    <property type="match status" value="1"/>
</dbReference>
<dbReference type="GO" id="GO:0043161">
    <property type="term" value="P:proteasome-mediated ubiquitin-dependent protein catabolic process"/>
    <property type="evidence" value="ECO:0007669"/>
    <property type="project" value="InterPro"/>
</dbReference>
<dbReference type="InterPro" id="IPR033812">
    <property type="entry name" value="Proteasome_alpha_type_5"/>
</dbReference>
<organism evidence="19 20">
    <name type="scientific">Paramicrosporidium saccamoebae</name>
    <dbReference type="NCBI Taxonomy" id="1246581"/>
    <lineage>
        <taxon>Eukaryota</taxon>
        <taxon>Fungi</taxon>
        <taxon>Fungi incertae sedis</taxon>
        <taxon>Cryptomycota</taxon>
        <taxon>Cryptomycota incertae sedis</taxon>
        <taxon>Paramicrosporidium</taxon>
    </lineage>
</organism>
<dbReference type="SUPFAM" id="SSF56214">
    <property type="entry name" value="4'-phosphopantetheinyl transferase"/>
    <property type="match status" value="1"/>
</dbReference>
<dbReference type="InterPro" id="IPR015871">
    <property type="entry name" value="TFIIA_gsu_C"/>
</dbReference>
<dbReference type="NCBIfam" id="TIGR01983">
    <property type="entry name" value="UbiG"/>
    <property type="match status" value="1"/>
</dbReference>
<dbReference type="InterPro" id="IPR001353">
    <property type="entry name" value="Proteasome_sua/b"/>
</dbReference>
<evidence type="ECO:0000256" key="11">
    <source>
        <dbReference type="ARBA" id="ARBA00023160"/>
    </source>
</evidence>
<feature type="domain" description="4'-phosphopantetheinyl transferase" evidence="15">
    <location>
        <begin position="583"/>
        <end position="675"/>
    </location>
</feature>
<dbReference type="STRING" id="1246581.A0A2H9TG36"/>
<protein>
    <submittedName>
        <fullName evidence="19">Proteasome subunit alpha type</fullName>
    </submittedName>
</protein>
<dbReference type="Gene3D" id="3.40.50.150">
    <property type="entry name" value="Vaccinia Virus protein VP39"/>
    <property type="match status" value="1"/>
</dbReference>
<dbReference type="InterPro" id="IPR004568">
    <property type="entry name" value="Ppantetheine-prot_Trfase_dom"/>
</dbReference>
<dbReference type="GO" id="GO:0005737">
    <property type="term" value="C:cytoplasm"/>
    <property type="evidence" value="ECO:0007669"/>
    <property type="project" value="UniProtKB-SubCell"/>
</dbReference>
<dbReference type="GO" id="GO:0061542">
    <property type="term" value="F:3-demethylubiquinol 3-O-methyltransferase activity"/>
    <property type="evidence" value="ECO:0007669"/>
    <property type="project" value="InterPro"/>
</dbReference>
<keyword evidence="7" id="KW-0276">Fatty acid metabolism</keyword>
<keyword evidence="11" id="KW-0275">Fatty acid biosynthesis</keyword>
<dbReference type="CDD" id="cd03753">
    <property type="entry name" value="proteasome_alpha_type_5"/>
    <property type="match status" value="1"/>
</dbReference>
<evidence type="ECO:0000256" key="14">
    <source>
        <dbReference type="PROSITE-ProRule" id="PRU00808"/>
    </source>
</evidence>
<dbReference type="Pfam" id="PF13489">
    <property type="entry name" value="Methyltransf_23"/>
    <property type="match status" value="1"/>
</dbReference>